<keyword evidence="2" id="KW-1185">Reference proteome</keyword>
<dbReference type="Proteomes" id="UP000824782">
    <property type="component" value="Unassembled WGS sequence"/>
</dbReference>
<protein>
    <submittedName>
        <fullName evidence="1">Uncharacterized protein</fullName>
    </submittedName>
</protein>
<dbReference type="EMBL" id="WNYA01000003">
    <property type="protein sequence ID" value="KAG8580576.1"/>
    <property type="molecule type" value="Genomic_DNA"/>
</dbReference>
<accession>A0AAV7C7K1</accession>
<evidence type="ECO:0000313" key="1">
    <source>
        <dbReference type="EMBL" id="KAG8580576.1"/>
    </source>
</evidence>
<dbReference type="AlphaFoldDB" id="A0AAV7C7K1"/>
<sequence>MMNLYYQHCLHMRQNTFLLLVNNQYYRTWIINGFQSLHVLSGNHIEGHRVFDVYSGSILGVEYKLRCYNSSYKPMYMATLPSSLLELNS</sequence>
<organism evidence="1 2">
    <name type="scientific">Engystomops pustulosus</name>
    <name type="common">Tungara frog</name>
    <name type="synonym">Physalaemus pustulosus</name>
    <dbReference type="NCBI Taxonomy" id="76066"/>
    <lineage>
        <taxon>Eukaryota</taxon>
        <taxon>Metazoa</taxon>
        <taxon>Chordata</taxon>
        <taxon>Craniata</taxon>
        <taxon>Vertebrata</taxon>
        <taxon>Euteleostomi</taxon>
        <taxon>Amphibia</taxon>
        <taxon>Batrachia</taxon>
        <taxon>Anura</taxon>
        <taxon>Neobatrachia</taxon>
        <taxon>Hyloidea</taxon>
        <taxon>Leptodactylidae</taxon>
        <taxon>Leiuperinae</taxon>
        <taxon>Engystomops</taxon>
    </lineage>
</organism>
<reference evidence="1" key="1">
    <citation type="thesis" date="2020" institute="ProQuest LLC" country="789 East Eisenhower Parkway, Ann Arbor, MI, USA">
        <title>Comparative Genomics and Chromosome Evolution.</title>
        <authorList>
            <person name="Mudd A.B."/>
        </authorList>
    </citation>
    <scope>NUCLEOTIDE SEQUENCE</scope>
    <source>
        <strain evidence="1">237g6f4</strain>
        <tissue evidence="1">Blood</tissue>
    </source>
</reference>
<comment type="caution">
    <text evidence="1">The sequence shown here is derived from an EMBL/GenBank/DDBJ whole genome shotgun (WGS) entry which is preliminary data.</text>
</comment>
<gene>
    <name evidence="1" type="ORF">GDO81_007349</name>
</gene>
<evidence type="ECO:0000313" key="2">
    <source>
        <dbReference type="Proteomes" id="UP000824782"/>
    </source>
</evidence>
<name>A0AAV7C7K1_ENGPU</name>
<proteinExistence type="predicted"/>